<dbReference type="EMBL" id="CM001231">
    <property type="protein sequence ID" value="EHA56988.1"/>
    <property type="molecule type" value="Genomic_DNA"/>
</dbReference>
<protein>
    <submittedName>
        <fullName evidence="1">Uncharacterized protein</fullName>
    </submittedName>
</protein>
<reference key="2">
    <citation type="submission" date="2011-05" db="EMBL/GenBank/DDBJ databases">
        <title>The Genome Sequence of Magnaporthe oryzae 70-15.</title>
        <authorList>
            <consortium name="The Broad Institute Genome Sequencing Platform"/>
            <person name="Ma L.-J."/>
            <person name="Dead R."/>
            <person name="Young S.K."/>
            <person name="Zeng Q."/>
            <person name="Gargeya S."/>
            <person name="Fitzgerald M."/>
            <person name="Haas B."/>
            <person name="Abouelleil A."/>
            <person name="Alvarado L."/>
            <person name="Arachchi H.M."/>
            <person name="Berlin A."/>
            <person name="Brown A."/>
            <person name="Chapman S.B."/>
            <person name="Chen Z."/>
            <person name="Dunbar C."/>
            <person name="Freedman E."/>
            <person name="Gearin G."/>
            <person name="Gellesch M."/>
            <person name="Goldberg J."/>
            <person name="Griggs A."/>
            <person name="Gujja S."/>
            <person name="Heiman D."/>
            <person name="Howarth C."/>
            <person name="Larson L."/>
            <person name="Lui A."/>
            <person name="MacDonald P.J.P."/>
            <person name="Mehta T."/>
            <person name="Montmayeur A."/>
            <person name="Murphy C."/>
            <person name="Neiman D."/>
            <person name="Pearson M."/>
            <person name="Priest M."/>
            <person name="Roberts A."/>
            <person name="Saif S."/>
            <person name="Shea T."/>
            <person name="Shenoy N."/>
            <person name="Sisk P."/>
            <person name="Stolte C."/>
            <person name="Sykes S."/>
            <person name="Yandava C."/>
            <person name="Wortman J."/>
            <person name="Nusbaum C."/>
            <person name="Birren B."/>
        </authorList>
    </citation>
    <scope>NUCLEOTIDE SEQUENCE</scope>
    <source>
        <strain>70-15</strain>
    </source>
</reference>
<sequence>MSYLRPEQYSYQERVRETRVRWVVEELIEPASQLGWIEAHSFRCYLEATRGSSTLGTLARLRFHRRQAWFGSIPTVDGAKIWISVE</sequence>
<proteinExistence type="predicted"/>
<dbReference type="Proteomes" id="UP000009058">
    <property type="component" value="Chromosome 1"/>
</dbReference>
<gene>
    <name evidence="1" type="ORF">MGG_16199</name>
</gene>
<organism evidence="1 2">
    <name type="scientific">Pyricularia oryzae (strain 70-15 / ATCC MYA-4617 / FGSC 8958)</name>
    <name type="common">Rice blast fungus</name>
    <name type="synonym">Magnaporthe oryzae</name>
    <dbReference type="NCBI Taxonomy" id="242507"/>
    <lineage>
        <taxon>Eukaryota</taxon>
        <taxon>Fungi</taxon>
        <taxon>Dikarya</taxon>
        <taxon>Ascomycota</taxon>
        <taxon>Pezizomycotina</taxon>
        <taxon>Sordariomycetes</taxon>
        <taxon>Sordariomycetidae</taxon>
        <taxon>Magnaporthales</taxon>
        <taxon>Pyriculariaceae</taxon>
        <taxon>Pyricularia</taxon>
    </lineage>
</organism>
<reference evidence="1 2" key="1">
    <citation type="journal article" date="2005" name="Nature">
        <title>The genome sequence of the rice blast fungus Magnaporthe grisea.</title>
        <authorList>
            <person name="Dean R.A."/>
            <person name="Talbot N.J."/>
            <person name="Ebbole D.J."/>
            <person name="Farman M.L."/>
            <person name="Mitchell T.K."/>
            <person name="Orbach M.J."/>
            <person name="Thon M."/>
            <person name="Kulkarni R."/>
            <person name="Xu J.R."/>
            <person name="Pan H."/>
            <person name="Read N.D."/>
            <person name="Lee Y.H."/>
            <person name="Carbone I."/>
            <person name="Brown D."/>
            <person name="Oh Y.Y."/>
            <person name="Donofrio N."/>
            <person name="Jeong J.S."/>
            <person name="Soanes D.M."/>
            <person name="Djonovic S."/>
            <person name="Kolomiets E."/>
            <person name="Rehmeyer C."/>
            <person name="Li W."/>
            <person name="Harding M."/>
            <person name="Kim S."/>
            <person name="Lebrun M.H."/>
            <person name="Bohnert H."/>
            <person name="Coughlan S."/>
            <person name="Butler J."/>
            <person name="Calvo S."/>
            <person name="Ma L.J."/>
            <person name="Nicol R."/>
            <person name="Purcell S."/>
            <person name="Nusbaum C."/>
            <person name="Galagan J.E."/>
            <person name="Birren B.W."/>
        </authorList>
    </citation>
    <scope>NUCLEOTIDE SEQUENCE [LARGE SCALE GENOMIC DNA]</scope>
    <source>
        <strain evidence="2">70-15 / ATCC MYA-4617 / FGSC 8958</strain>
    </source>
</reference>
<dbReference type="GeneID" id="12985218"/>
<dbReference type="VEuPathDB" id="FungiDB:MGG_16199"/>
<dbReference type="InParanoid" id="G4MML0"/>
<evidence type="ECO:0000313" key="1">
    <source>
        <dbReference type="EMBL" id="EHA56988.1"/>
    </source>
</evidence>
<dbReference type="AlphaFoldDB" id="G4MML0"/>
<name>G4MML0_PYRO7</name>
<accession>G4MML0</accession>
<dbReference type="RefSeq" id="XP_003709600.1">
    <property type="nucleotide sequence ID" value="XM_003709552.1"/>
</dbReference>
<dbReference type="KEGG" id="mgr:MGG_16199"/>
<dbReference type="HOGENOM" id="CLU_2498283_0_0_1"/>
<evidence type="ECO:0000313" key="2">
    <source>
        <dbReference type="Proteomes" id="UP000009058"/>
    </source>
</evidence>
<keyword evidence="2" id="KW-1185">Reference proteome</keyword>